<dbReference type="SUPFAM" id="SSF102588">
    <property type="entry name" value="LmbE-like"/>
    <property type="match status" value="1"/>
</dbReference>
<dbReference type="GO" id="GO:0010126">
    <property type="term" value="P:mycothiol metabolic process"/>
    <property type="evidence" value="ECO:0007669"/>
    <property type="project" value="UniProtKB-UniRule"/>
</dbReference>
<dbReference type="OrthoDB" id="158614at2"/>
<organism evidence="4 5">
    <name type="scientific">Brevibacterium linens</name>
    <dbReference type="NCBI Taxonomy" id="1703"/>
    <lineage>
        <taxon>Bacteria</taxon>
        <taxon>Bacillati</taxon>
        <taxon>Actinomycetota</taxon>
        <taxon>Actinomycetes</taxon>
        <taxon>Micrococcales</taxon>
        <taxon>Brevibacteriaceae</taxon>
        <taxon>Brevibacterium</taxon>
    </lineage>
</organism>
<keyword evidence="1 2" id="KW-0862">Zinc</keyword>
<comment type="cofactor">
    <cofactor evidence="2">
        <name>Zn(2+)</name>
        <dbReference type="ChEBI" id="CHEBI:29105"/>
    </cofactor>
    <text evidence="2">Binds 1 zinc ion per subunit.</text>
</comment>
<dbReference type="InterPro" id="IPR017811">
    <property type="entry name" value="Mca"/>
</dbReference>
<sequence length="336" mass="36973">MTSLPYHGLRLLAVHAHPDDESSKGAATSAKYASLGARVLIATMTGGEAGDILNPALLQSPKASRDIAGLRREEMATAAAALGAEHVWVGHVDSGLPDGDFDNQTPPGCFYRVPDEVAMLPLVHIIRTFRPQVVTTYDELGGYPHPDHIKNHAVTMAAVEAAADANSHPELGEPWQVQKIYFNQDLSAKKWITIHEKMLEAGLESPFADHLEDFKKRDNQRHNWLSTRIACSEFFSARDRALLSHATQIDPEGGFFSASRKAARTYWPTEEFELALDLTGREQLNRDLDFQETDLFAAVTFDDGRRVPEEGMLPESPAADDLDADSSVPTESDTRA</sequence>
<evidence type="ECO:0000256" key="3">
    <source>
        <dbReference type="SAM" id="MobiDB-lite"/>
    </source>
</evidence>
<feature type="binding site" evidence="2">
    <location>
        <position position="17"/>
    </location>
    <ligand>
        <name>Zn(2+)</name>
        <dbReference type="ChEBI" id="CHEBI:29105"/>
    </ligand>
</feature>
<comment type="caution">
    <text evidence="4">The sequence shown here is derived from an EMBL/GenBank/DDBJ whole genome shotgun (WGS) entry which is preliminary data.</text>
</comment>
<dbReference type="HAMAP" id="MF_01482">
    <property type="entry name" value="Mca"/>
    <property type="match status" value="1"/>
</dbReference>
<dbReference type="Gene3D" id="3.40.50.10320">
    <property type="entry name" value="LmbE-like"/>
    <property type="match status" value="1"/>
</dbReference>
<evidence type="ECO:0000313" key="4">
    <source>
        <dbReference type="EMBL" id="KHS51673.1"/>
    </source>
</evidence>
<dbReference type="PANTHER" id="PTHR12993:SF11">
    <property type="entry name" value="N-ACETYLGLUCOSAMINYL-PHOSPHATIDYLINOSITOL DE-N-ACETYLASE"/>
    <property type="match status" value="1"/>
</dbReference>
<gene>
    <name evidence="2" type="primary">mca</name>
    <name evidence="4" type="ORF">AE0388_2223</name>
</gene>
<dbReference type="PATRIC" id="fig|1703.6.peg.2121"/>
<feature type="binding site" evidence="2">
    <location>
        <position position="148"/>
    </location>
    <ligand>
        <name>Zn(2+)</name>
        <dbReference type="ChEBI" id="CHEBI:29105"/>
    </ligand>
</feature>
<dbReference type="STRING" id="1703.BLSMQ_1546"/>
<dbReference type="PANTHER" id="PTHR12993">
    <property type="entry name" value="N-ACETYLGLUCOSAMINYL-PHOSPHATIDYLINOSITOL DE-N-ACETYLASE-RELATED"/>
    <property type="match status" value="1"/>
</dbReference>
<reference evidence="4 5" key="1">
    <citation type="submission" date="2014-11" db="EMBL/GenBank/DDBJ databases">
        <title>Draft Genome Sequence of Brevibacterium linens AE038-8.</title>
        <authorList>
            <person name="Maizel D."/>
            <person name="Utturkar S.M."/>
            <person name="Brown S.D."/>
            <person name="Ferrero M."/>
            <person name="Rosen B.P."/>
        </authorList>
    </citation>
    <scope>NUCLEOTIDE SEQUENCE [LARGE SCALE GENOMIC DNA]</scope>
    <source>
        <strain evidence="4 5">AE038-8</strain>
    </source>
</reference>
<feature type="region of interest" description="Disordered" evidence="3">
    <location>
        <begin position="306"/>
        <end position="336"/>
    </location>
</feature>
<dbReference type="GO" id="GO:0010127">
    <property type="term" value="P:mycothiol-dependent detoxification"/>
    <property type="evidence" value="ECO:0007669"/>
    <property type="project" value="UniProtKB-UniRule"/>
</dbReference>
<dbReference type="GO" id="GO:0008270">
    <property type="term" value="F:zinc ion binding"/>
    <property type="evidence" value="ECO:0007669"/>
    <property type="project" value="UniProtKB-UniRule"/>
</dbReference>
<feature type="binding site" evidence="2">
    <location>
        <position position="20"/>
    </location>
    <ligand>
        <name>Zn(2+)</name>
        <dbReference type="ChEBI" id="CHEBI:29105"/>
    </ligand>
</feature>
<dbReference type="InterPro" id="IPR003737">
    <property type="entry name" value="GlcNAc_PI_deacetylase-related"/>
</dbReference>
<dbReference type="InterPro" id="IPR024078">
    <property type="entry name" value="LmbE-like_dom_sf"/>
</dbReference>
<dbReference type="Proteomes" id="UP000031488">
    <property type="component" value="Unassembled WGS sequence"/>
</dbReference>
<dbReference type="GO" id="GO:0016811">
    <property type="term" value="F:hydrolase activity, acting on carbon-nitrogen (but not peptide) bonds, in linear amides"/>
    <property type="evidence" value="ECO:0007669"/>
    <property type="project" value="TreeGrafter"/>
</dbReference>
<comment type="function">
    <text evidence="2">A mycothiol (MSH, N-acetylcysteinyl-glucosaminyl-inositol) S-conjugate amidase, it recycles conjugated MSH to the N-acetyl cysteine conjugate (AcCys S-conjugate, a mercapturic acid) and the MSH precursor. Involved in MSH-dependent detoxification of a number of alkylating agents and antibiotics.</text>
</comment>
<keyword evidence="2" id="KW-0479">Metal-binding</keyword>
<evidence type="ECO:0000256" key="1">
    <source>
        <dbReference type="ARBA" id="ARBA00022833"/>
    </source>
</evidence>
<name>A0A0B9AQQ9_BRELN</name>
<comment type="similarity">
    <text evidence="2">Belongs to the MshB deacetylase family. Mca subfamily.</text>
</comment>
<proteinExistence type="inferred from homology"/>
<dbReference type="AlphaFoldDB" id="A0A0B9AQQ9"/>
<dbReference type="Pfam" id="PF02585">
    <property type="entry name" value="PIG-L"/>
    <property type="match status" value="1"/>
</dbReference>
<protein>
    <recommendedName>
        <fullName evidence="2">Mycothiol S-conjugate amidase</fullName>
        <ecNumber evidence="2">3.5.1.115</ecNumber>
    </recommendedName>
</protein>
<accession>A0A0B9AQQ9</accession>
<keyword evidence="5" id="KW-1185">Reference proteome</keyword>
<comment type="catalytic activity">
    <reaction evidence="2">
        <text>mycothiol S-conjugate + H2O = an N-acetyl-L-cysteine-S-conjugate + 1D-myo-inositol 2-amino-2-deoxy-alpha-D-glucopyranoside</text>
        <dbReference type="Rhea" id="RHEA:36543"/>
        <dbReference type="ChEBI" id="CHEBI:15377"/>
        <dbReference type="ChEBI" id="CHEBI:58718"/>
        <dbReference type="ChEBI" id="CHEBI:58886"/>
        <dbReference type="ChEBI" id="CHEBI:59633"/>
        <dbReference type="EC" id="3.5.1.115"/>
    </reaction>
</comment>
<dbReference type="EC" id="3.5.1.115" evidence="2"/>
<dbReference type="NCBIfam" id="TIGR03446">
    <property type="entry name" value="mycothiol_Mca"/>
    <property type="match status" value="1"/>
</dbReference>
<evidence type="ECO:0000256" key="2">
    <source>
        <dbReference type="HAMAP-Rule" id="MF_01482"/>
    </source>
</evidence>
<comment type="subunit">
    <text evidence="2">Monomer.</text>
</comment>
<keyword evidence="2" id="KW-0378">Hydrolase</keyword>
<dbReference type="RefSeq" id="WP_039210374.1">
    <property type="nucleotide sequence ID" value="NZ_JTJZ01000020.1"/>
</dbReference>
<evidence type="ECO:0000313" key="5">
    <source>
        <dbReference type="Proteomes" id="UP000031488"/>
    </source>
</evidence>
<dbReference type="EMBL" id="JTJZ01000020">
    <property type="protein sequence ID" value="KHS51673.1"/>
    <property type="molecule type" value="Genomic_DNA"/>
</dbReference>